<dbReference type="Pfam" id="PF00107">
    <property type="entry name" value="ADH_zinc_N"/>
    <property type="match status" value="1"/>
</dbReference>
<evidence type="ECO:0000256" key="1">
    <source>
        <dbReference type="ARBA" id="ARBA00023002"/>
    </source>
</evidence>
<dbReference type="PANTHER" id="PTHR43205:SF42">
    <property type="entry name" value="ALCOHOL DEHYDROGENASE, ZINC-CONTAINING (AFU_ORTHOLOGUE AFUA_7G04530)"/>
    <property type="match status" value="1"/>
</dbReference>
<evidence type="ECO:0000313" key="3">
    <source>
        <dbReference type="EMBL" id="QRW21098.1"/>
    </source>
</evidence>
<dbReference type="RefSeq" id="XP_043181335.1">
    <property type="nucleotide sequence ID" value="XM_043325903.1"/>
</dbReference>
<reference evidence="3" key="1">
    <citation type="submission" date="2020-05" db="EMBL/GenBank/DDBJ databases">
        <title>Evolutionary and genomic comparisons of hybrid uninucleate and nonhybrid Rhizoctonia fungi.</title>
        <authorList>
            <person name="Li C."/>
            <person name="Chen X."/>
        </authorList>
    </citation>
    <scope>NUCLEOTIDE SEQUENCE</scope>
    <source>
        <strain evidence="3">AG-1 IA</strain>
    </source>
</reference>
<protein>
    <recommendedName>
        <fullName evidence="2">Enoyl reductase (ER) domain-containing protein</fullName>
    </recommendedName>
</protein>
<dbReference type="InterPro" id="IPR013149">
    <property type="entry name" value="ADH-like_C"/>
</dbReference>
<keyword evidence="1" id="KW-0560">Oxidoreductase</keyword>
<name>A0A8H8NZD9_9AGAM</name>
<dbReference type="InterPro" id="IPR045010">
    <property type="entry name" value="MDR_fam"/>
</dbReference>
<dbReference type="SUPFAM" id="SSF50129">
    <property type="entry name" value="GroES-like"/>
    <property type="match status" value="1"/>
</dbReference>
<dbReference type="InterPro" id="IPR036291">
    <property type="entry name" value="NAD(P)-bd_dom_sf"/>
</dbReference>
<dbReference type="Proteomes" id="UP000650533">
    <property type="component" value="Chromosome 6"/>
</dbReference>
<dbReference type="InterPro" id="IPR041694">
    <property type="entry name" value="ADH_N_2"/>
</dbReference>
<dbReference type="CDD" id="cd05288">
    <property type="entry name" value="PGDH"/>
    <property type="match status" value="1"/>
</dbReference>
<dbReference type="FunFam" id="3.40.50.720:FF:000121">
    <property type="entry name" value="Prostaglandin reductase 2"/>
    <property type="match status" value="1"/>
</dbReference>
<dbReference type="Pfam" id="PF16884">
    <property type="entry name" value="ADH_N_2"/>
    <property type="match status" value="1"/>
</dbReference>
<dbReference type="PANTHER" id="PTHR43205">
    <property type="entry name" value="PROSTAGLANDIN REDUCTASE"/>
    <property type="match status" value="1"/>
</dbReference>
<dbReference type="SUPFAM" id="SSF51735">
    <property type="entry name" value="NAD(P)-binding Rossmann-fold domains"/>
    <property type="match status" value="1"/>
</dbReference>
<dbReference type="Gene3D" id="3.90.180.10">
    <property type="entry name" value="Medium-chain alcohol dehydrogenases, catalytic domain"/>
    <property type="match status" value="1"/>
</dbReference>
<feature type="domain" description="Enoyl reductase (ER)" evidence="2">
    <location>
        <begin position="111"/>
        <end position="422"/>
    </location>
</feature>
<dbReference type="GeneID" id="67028366"/>
<dbReference type="KEGG" id="rsx:RhiXN_06087"/>
<dbReference type="Gene3D" id="3.40.50.720">
    <property type="entry name" value="NAD(P)-binding Rossmann-like Domain"/>
    <property type="match status" value="1"/>
</dbReference>
<dbReference type="AlphaFoldDB" id="A0A8H8NZD9"/>
<dbReference type="GO" id="GO:0016628">
    <property type="term" value="F:oxidoreductase activity, acting on the CH-CH group of donors, NAD or NADP as acceptor"/>
    <property type="evidence" value="ECO:0007669"/>
    <property type="project" value="InterPro"/>
</dbReference>
<dbReference type="InterPro" id="IPR020843">
    <property type="entry name" value="ER"/>
</dbReference>
<evidence type="ECO:0000259" key="2">
    <source>
        <dbReference type="SMART" id="SM00829"/>
    </source>
</evidence>
<dbReference type="SMART" id="SM00829">
    <property type="entry name" value="PKS_ER"/>
    <property type="match status" value="1"/>
</dbReference>
<evidence type="ECO:0000313" key="4">
    <source>
        <dbReference type="Proteomes" id="UP000650533"/>
    </source>
</evidence>
<organism evidence="3 4">
    <name type="scientific">Rhizoctonia solani</name>
    <dbReference type="NCBI Taxonomy" id="456999"/>
    <lineage>
        <taxon>Eukaryota</taxon>
        <taxon>Fungi</taxon>
        <taxon>Dikarya</taxon>
        <taxon>Basidiomycota</taxon>
        <taxon>Agaricomycotina</taxon>
        <taxon>Agaricomycetes</taxon>
        <taxon>Cantharellales</taxon>
        <taxon>Ceratobasidiaceae</taxon>
        <taxon>Rhizoctonia</taxon>
    </lineage>
</organism>
<sequence>MPAYAEIHPSHRYTSPSSASKWIVKNEYPYFPGISARKSVAMKPTSVTELRKNPALAVELTTQMTHFLICGTSPGSYKTQPKTLTKLKNQFPTMTLPRQSTRIFLAERPKGPISDRTFKLETTNLPTPAADQVVVRVDYVSLDPAEREWVDDTRSYFPPVQIGETMRAVAIGTVVQGNDQLKEGDTVHGFLGWTEYVVAPAKDLRKISPPEGATLIDFLGPLGLNGITAYFGLLDIGKIKAGETLVVSGAAGATGSLACQIGKIKGARVIGLASTSKCSYLVDQLGVDAALDYTSPTFVKDFCETVGYLDVFFDNVGGEILDLVLSRLKPYARVVLSGAISTYNSGGQHHGIKNYTQLIFQKVKMEGFICVDYVDRFAEAEAEITRWMNEGKLTYRYHVEEGLERCPGYFGLLFTGGNRGKL</sequence>
<gene>
    <name evidence="3" type="ORF">RhiXN_06087</name>
</gene>
<proteinExistence type="predicted"/>
<dbReference type="InterPro" id="IPR011032">
    <property type="entry name" value="GroES-like_sf"/>
</dbReference>
<accession>A0A8H8NZD9</accession>
<dbReference type="EMBL" id="CP059663">
    <property type="protein sequence ID" value="QRW21098.1"/>
    <property type="molecule type" value="Genomic_DNA"/>
</dbReference>